<feature type="compositionally biased region" description="Low complexity" evidence="3">
    <location>
        <begin position="50"/>
        <end position="64"/>
    </location>
</feature>
<feature type="region of interest" description="Disordered" evidence="3">
    <location>
        <begin position="669"/>
        <end position="783"/>
    </location>
</feature>
<proteinExistence type="predicted"/>
<dbReference type="SUPFAM" id="SSF54928">
    <property type="entry name" value="RNA-binding domain, RBD"/>
    <property type="match status" value="2"/>
</dbReference>
<evidence type="ECO:0000313" key="5">
    <source>
        <dbReference type="EMBL" id="CAL1699205.1"/>
    </source>
</evidence>
<evidence type="ECO:0000256" key="1">
    <source>
        <dbReference type="ARBA" id="ARBA00022884"/>
    </source>
</evidence>
<feature type="compositionally biased region" description="Polar residues" evidence="3">
    <location>
        <begin position="591"/>
        <end position="611"/>
    </location>
</feature>
<feature type="compositionally biased region" description="Polar residues" evidence="3">
    <location>
        <begin position="1181"/>
        <end position="1191"/>
    </location>
</feature>
<dbReference type="InterPro" id="IPR035979">
    <property type="entry name" value="RBD_domain_sf"/>
</dbReference>
<feature type="compositionally biased region" description="Gly residues" evidence="3">
    <location>
        <begin position="888"/>
        <end position="899"/>
    </location>
</feature>
<feature type="compositionally biased region" description="Low complexity" evidence="3">
    <location>
        <begin position="14"/>
        <end position="25"/>
    </location>
</feature>
<keyword evidence="1 2" id="KW-0694">RNA-binding</keyword>
<feature type="region of interest" description="Disordered" evidence="3">
    <location>
        <begin position="1026"/>
        <end position="1245"/>
    </location>
</feature>
<dbReference type="Proteomes" id="UP001497453">
    <property type="component" value="Chromosome 11"/>
</dbReference>
<feature type="compositionally biased region" description="Basic and acidic residues" evidence="3">
    <location>
        <begin position="676"/>
        <end position="699"/>
    </location>
</feature>
<evidence type="ECO:0000259" key="4">
    <source>
        <dbReference type="PROSITE" id="PS50102"/>
    </source>
</evidence>
<accession>A0ABP1CU50</accession>
<dbReference type="InterPro" id="IPR050374">
    <property type="entry name" value="RRT5_SRSF_SR"/>
</dbReference>
<evidence type="ECO:0000256" key="3">
    <source>
        <dbReference type="SAM" id="MobiDB-lite"/>
    </source>
</evidence>
<dbReference type="InterPro" id="IPR012677">
    <property type="entry name" value="Nucleotide-bd_a/b_plait_sf"/>
</dbReference>
<dbReference type="Gene3D" id="3.30.70.330">
    <property type="match status" value="2"/>
</dbReference>
<feature type="compositionally biased region" description="Basic and acidic residues" evidence="3">
    <location>
        <begin position="1"/>
        <end position="10"/>
    </location>
</feature>
<feature type="region of interest" description="Disordered" evidence="3">
    <location>
        <begin position="851"/>
        <end position="940"/>
    </location>
</feature>
<feature type="compositionally biased region" description="Polar residues" evidence="3">
    <location>
        <begin position="65"/>
        <end position="79"/>
    </location>
</feature>
<dbReference type="EMBL" id="OZ037954">
    <property type="protein sequence ID" value="CAL1699205.1"/>
    <property type="molecule type" value="Genomic_DNA"/>
</dbReference>
<feature type="region of interest" description="Disordered" evidence="3">
    <location>
        <begin position="969"/>
        <end position="993"/>
    </location>
</feature>
<evidence type="ECO:0000256" key="2">
    <source>
        <dbReference type="PROSITE-ProRule" id="PRU00176"/>
    </source>
</evidence>
<evidence type="ECO:0000313" key="6">
    <source>
        <dbReference type="Proteomes" id="UP001497453"/>
    </source>
</evidence>
<feature type="compositionally biased region" description="Low complexity" evidence="3">
    <location>
        <begin position="1042"/>
        <end position="1057"/>
    </location>
</feature>
<feature type="domain" description="RRM" evidence="4">
    <location>
        <begin position="164"/>
        <end position="241"/>
    </location>
</feature>
<feature type="compositionally biased region" description="Gly residues" evidence="3">
    <location>
        <begin position="101"/>
        <end position="128"/>
    </location>
</feature>
<keyword evidence="6" id="KW-1185">Reference proteome</keyword>
<feature type="compositionally biased region" description="Pro residues" evidence="3">
    <location>
        <begin position="765"/>
        <end position="783"/>
    </location>
</feature>
<feature type="compositionally biased region" description="Basic and acidic residues" evidence="3">
    <location>
        <begin position="861"/>
        <end position="875"/>
    </location>
</feature>
<dbReference type="SMART" id="SM00360">
    <property type="entry name" value="RRM"/>
    <property type="match status" value="2"/>
</dbReference>
<dbReference type="PANTHER" id="PTHR23003:SF64">
    <property type="entry name" value="RRM DOMAIN-CONTAINING PROTEIN"/>
    <property type="match status" value="1"/>
</dbReference>
<feature type="compositionally biased region" description="Low complexity" evidence="3">
    <location>
        <begin position="460"/>
        <end position="487"/>
    </location>
</feature>
<dbReference type="Pfam" id="PF00076">
    <property type="entry name" value="RRM_1"/>
    <property type="match status" value="2"/>
</dbReference>
<feature type="compositionally biased region" description="Acidic residues" evidence="3">
    <location>
        <begin position="877"/>
        <end position="887"/>
    </location>
</feature>
<name>A0ABP1CU50_9APHY</name>
<feature type="region of interest" description="Disordered" evidence="3">
    <location>
        <begin position="1"/>
        <end position="37"/>
    </location>
</feature>
<gene>
    <name evidence="5" type="ORF">GFSPODELE1_LOCUS2556</name>
</gene>
<feature type="compositionally biased region" description="Low complexity" evidence="3">
    <location>
        <begin position="710"/>
        <end position="729"/>
    </location>
</feature>
<feature type="region of interest" description="Disordered" evidence="3">
    <location>
        <begin position="456"/>
        <end position="492"/>
    </location>
</feature>
<feature type="compositionally biased region" description="Polar residues" evidence="3">
    <location>
        <begin position="730"/>
        <end position="747"/>
    </location>
</feature>
<reference evidence="6" key="1">
    <citation type="submission" date="2024-04" db="EMBL/GenBank/DDBJ databases">
        <authorList>
            <person name="Shaw F."/>
            <person name="Minotto A."/>
        </authorList>
    </citation>
    <scope>NUCLEOTIDE SEQUENCE [LARGE SCALE GENOMIC DNA]</scope>
</reference>
<feature type="compositionally biased region" description="Polar residues" evidence="3">
    <location>
        <begin position="1130"/>
        <end position="1145"/>
    </location>
</feature>
<sequence length="1245" mass="129555">MRIFDTHGRYQQEPSTSRRTSFTTSPRPPHLPNPLSNALANLSLANINNNNNLTTNPLNNNLNNHSRPGTSTSSLSRPGTSGLGSSPILANLVNQPFGSRSGSGGSSVAGSATGGGSAGLVTGQGQGTNTGTPTNDDIEAVIQMATSARSGSSNATNPPRDTRTQLFVGNLPYRVRWQDLKDLFRRAGTVLRADVSLGPDNRSRGYGTVLLATAEDAGRAVDMFNGFEWMTRVLEVRPDRMGALVAGEEGPGSLNGAVAAGSAGVGAGASSGSGGVGGTGTGTGTGTPLNNGIAFAASNVSSPFPSASATPFPGSAGTLNLTASAAAAASRLAGLGTGGATSPFASDFGVGGSVGGEEDANSLAGRSLFVGNLPFHIQWQDLKDLFRMSGGTILRADVALGPDGRSRGFGMVSFATEVDAERARAMFNGYEYSGRVLKVHFDKYAGSGIGLGPSMPPIPNLSTSSTPAPSSSSIPSPLSLSTPHSPSNAHAGYAIGSTAQQSGVSFAQQVMLSQHEQQLQYLHSLSHSHGQGRVELSRYNSDSLTYRYGLGEDSLQGSSAGTTSSPTYAQNAEYLQYLQHLQSYGSSSSSAVGTSQYLPPTGASTSTQRNSPLYATLDRVREEEKSPFEFGGFGPDGTRIIPGSQRGGFGSAVGASGLSRAVEAEVMQPGSVLDLSGRKERQGDVNDNRENMTSEEGMRKTKGKQTQLYSSSPGSSQQASSSASLSVESKNLTSPTQSYSSAATTNQASSHTNTTPNHHHHHPAHPGPISLPPPPPINTFPVPPPHTLSPYHYPPHPMSSPYMSPLYHPAMMNMGMPGLTPHGLPPITPSMPSFTFLPQPNPMGGMVPAYMPASSTSLGGDHLEMPTSDERKGGNEGDGEGEGEGEGEGNNGNGSGGGSNTASTMTDSRVRPPALPQIPSHHNPHQQQPPGYPYHHHPQVFSPYTPFSPGLTMSPGAFWGRPGTGTGANPYINPAVGAPVHPQQPHPHPMTPHHHVPPFYAAMRQPPVSEEIGYFPPVPPMQYTQYMQGQAQQQEREREQQEQQQQQQQTYNGEEPQSYFPFVPPSAVPSRPSGLSQEISAGSSHSGEGGSGSARAGISGSNSDPSVHGAQTESVVSSGTNTGTGTNSVASPTRPGSSMGTSWTDSPEPPSQGFEALIVGDRCHKEDFLADSPAGELKGPSQESTVSSGGPSLSRAESDPMVRQPGMVISPVAEDLQGEGERTRESGVDVQRSSSDPQTSWSRAV</sequence>
<feature type="compositionally biased region" description="Low complexity" evidence="3">
    <location>
        <begin position="1114"/>
        <end position="1129"/>
    </location>
</feature>
<feature type="compositionally biased region" description="Polar residues" evidence="3">
    <location>
        <begin position="1231"/>
        <end position="1245"/>
    </location>
</feature>
<feature type="domain" description="RRM" evidence="4">
    <location>
        <begin position="366"/>
        <end position="444"/>
    </location>
</feature>
<dbReference type="PANTHER" id="PTHR23003">
    <property type="entry name" value="RNA RECOGNITION MOTIF RRM DOMAIN CONTAINING PROTEIN"/>
    <property type="match status" value="1"/>
</dbReference>
<organism evidence="5 6">
    <name type="scientific">Somion occarium</name>
    <dbReference type="NCBI Taxonomy" id="3059160"/>
    <lineage>
        <taxon>Eukaryota</taxon>
        <taxon>Fungi</taxon>
        <taxon>Dikarya</taxon>
        <taxon>Basidiomycota</taxon>
        <taxon>Agaricomycotina</taxon>
        <taxon>Agaricomycetes</taxon>
        <taxon>Polyporales</taxon>
        <taxon>Cerrenaceae</taxon>
        <taxon>Somion</taxon>
    </lineage>
</organism>
<dbReference type="InterPro" id="IPR000504">
    <property type="entry name" value="RRM_dom"/>
</dbReference>
<feature type="region of interest" description="Disordered" evidence="3">
    <location>
        <begin position="589"/>
        <end position="611"/>
    </location>
</feature>
<dbReference type="PROSITE" id="PS50102">
    <property type="entry name" value="RRM"/>
    <property type="match status" value="2"/>
</dbReference>
<feature type="region of interest" description="Disordered" evidence="3">
    <location>
        <begin position="50"/>
        <end position="135"/>
    </location>
</feature>
<feature type="compositionally biased region" description="Low complexity" evidence="3">
    <location>
        <begin position="917"/>
        <end position="929"/>
    </location>
</feature>
<feature type="compositionally biased region" description="Low complexity" evidence="3">
    <location>
        <begin position="1093"/>
        <end position="1103"/>
    </location>
</feature>
<protein>
    <recommendedName>
        <fullName evidence="4">RRM domain-containing protein</fullName>
    </recommendedName>
</protein>